<gene>
    <name evidence="1" type="ORF">OUZ56_029113</name>
</gene>
<dbReference type="EMBL" id="JAOYFB010000040">
    <property type="protein sequence ID" value="KAK4037074.1"/>
    <property type="molecule type" value="Genomic_DNA"/>
</dbReference>
<comment type="caution">
    <text evidence="1">The sequence shown here is derived from an EMBL/GenBank/DDBJ whole genome shotgun (WGS) entry which is preliminary data.</text>
</comment>
<sequence length="530" mass="60391">MSLYQAKTMQILFKLNCVILFATSLVLLPTLLAASLWKTHVRQRNGQAANDVANTRDDYYAEQQNQVVYLDDIVDNSHAELKVKHKESYVKPSRYGSSAYQQSVADTSQHHADYASDVDYTVKKTYFFRVQNSLKDRELVFKRQSDIKEGVWVVVSEDSPVKSGSIIKCTFKTSAKRSLHAATIDAAVMDPSSMPLVSNDEFIKELVVENVSTPVTIYDHSSQNVSTYDISHDNYFVLPQELIAENASSHSLRDASEGNCVLDNSETSTDIVDSSCDDHAQNIRSVAKNLKKRKLCLQSRNPPSKTTCLTTAVLKERREPTSVPLPANFNLPNRFRLDIQQKLDDSSSVFMAKDQSAFLREVANAIQLYSYKPSEFELANIVSEILLKYPHASSLPTAEAKHKDLIYKLKRIMERRRAELRIELSAKQKTKLRNDNHSDPTKCSQVAIDDTDETSYWKNVAKMFEIFEKGTVPYSDTVDALLKLTFSIRRALIMKWVPESGRMEIFMDKHCPFLKLQTFLFLEFELIMKK</sequence>
<keyword evidence="2" id="KW-1185">Reference proteome</keyword>
<dbReference type="Proteomes" id="UP001234178">
    <property type="component" value="Unassembled WGS sequence"/>
</dbReference>
<name>A0ABR0B5V9_9CRUS</name>
<organism evidence="1 2">
    <name type="scientific">Daphnia magna</name>
    <dbReference type="NCBI Taxonomy" id="35525"/>
    <lineage>
        <taxon>Eukaryota</taxon>
        <taxon>Metazoa</taxon>
        <taxon>Ecdysozoa</taxon>
        <taxon>Arthropoda</taxon>
        <taxon>Crustacea</taxon>
        <taxon>Branchiopoda</taxon>
        <taxon>Diplostraca</taxon>
        <taxon>Cladocera</taxon>
        <taxon>Anomopoda</taxon>
        <taxon>Daphniidae</taxon>
        <taxon>Daphnia</taxon>
    </lineage>
</organism>
<evidence type="ECO:0000313" key="2">
    <source>
        <dbReference type="Proteomes" id="UP001234178"/>
    </source>
</evidence>
<accession>A0ABR0B5V9</accession>
<reference evidence="1 2" key="1">
    <citation type="journal article" date="2023" name="Nucleic Acids Res.">
        <title>The hologenome of Daphnia magna reveals possible DNA methylation and microbiome-mediated evolution of the host genome.</title>
        <authorList>
            <person name="Chaturvedi A."/>
            <person name="Li X."/>
            <person name="Dhandapani V."/>
            <person name="Marshall H."/>
            <person name="Kissane S."/>
            <person name="Cuenca-Cambronero M."/>
            <person name="Asole G."/>
            <person name="Calvet F."/>
            <person name="Ruiz-Romero M."/>
            <person name="Marangio P."/>
            <person name="Guigo R."/>
            <person name="Rago D."/>
            <person name="Mirbahai L."/>
            <person name="Eastwood N."/>
            <person name="Colbourne J.K."/>
            <person name="Zhou J."/>
            <person name="Mallon E."/>
            <person name="Orsini L."/>
        </authorList>
    </citation>
    <scope>NUCLEOTIDE SEQUENCE [LARGE SCALE GENOMIC DNA]</scope>
    <source>
        <strain evidence="1">LRV0_1</strain>
    </source>
</reference>
<protein>
    <submittedName>
        <fullName evidence="1">Uncharacterized protein</fullName>
    </submittedName>
</protein>
<proteinExistence type="predicted"/>
<evidence type="ECO:0000313" key="1">
    <source>
        <dbReference type="EMBL" id="KAK4037074.1"/>
    </source>
</evidence>